<dbReference type="OrthoDB" id="9775607at2"/>
<dbReference type="InterPro" id="IPR026912">
    <property type="entry name" value="Adenine_deam_C"/>
</dbReference>
<proteinExistence type="predicted"/>
<dbReference type="EMBL" id="LGSS01000011">
    <property type="protein sequence ID" value="KNF07878.1"/>
    <property type="molecule type" value="Genomic_DNA"/>
</dbReference>
<evidence type="ECO:0000313" key="2">
    <source>
        <dbReference type="EMBL" id="KNF07878.1"/>
    </source>
</evidence>
<name>A0A0L0W8I2_GOTPU</name>
<dbReference type="PATRIC" id="fig|1503.3.peg.207"/>
<organism evidence="2 3">
    <name type="scientific">Gottschalkia purinilytica</name>
    <name type="common">Clostridium purinilyticum</name>
    <dbReference type="NCBI Taxonomy" id="1503"/>
    <lineage>
        <taxon>Bacteria</taxon>
        <taxon>Bacillati</taxon>
        <taxon>Bacillota</taxon>
        <taxon>Tissierellia</taxon>
        <taxon>Tissierellales</taxon>
        <taxon>Gottschalkiaceae</taxon>
        <taxon>Gottschalkia</taxon>
    </lineage>
</organism>
<keyword evidence="3" id="KW-1185">Reference proteome</keyword>
<dbReference type="Proteomes" id="UP000037267">
    <property type="component" value="Unassembled WGS sequence"/>
</dbReference>
<accession>A0A0L0W8I2</accession>
<evidence type="ECO:0000259" key="1">
    <source>
        <dbReference type="Pfam" id="PF13382"/>
    </source>
</evidence>
<gene>
    <name evidence="2" type="ORF">CLPU_11c00470</name>
</gene>
<comment type="caution">
    <text evidence="2">The sequence shown here is derived from an EMBL/GenBank/DDBJ whole genome shotgun (WGS) entry which is preliminary data.</text>
</comment>
<feature type="domain" description="Adenine deaminase C-terminal" evidence="1">
    <location>
        <begin position="31"/>
        <end position="84"/>
    </location>
</feature>
<reference evidence="3" key="1">
    <citation type="submission" date="2015-07" db="EMBL/GenBank/DDBJ databases">
        <title>Draft genome sequence of the purine-degrading Gottschalkia purinilyticum DSM 1384 (formerly Clostridium purinilyticum).</title>
        <authorList>
            <person name="Poehlein A."/>
            <person name="Schiel-Bengelsdorf B."/>
            <person name="Bengelsdorf F.R."/>
            <person name="Daniel R."/>
            <person name="Duerre P."/>
        </authorList>
    </citation>
    <scope>NUCLEOTIDE SEQUENCE [LARGE SCALE GENOMIC DNA]</scope>
    <source>
        <strain evidence="3">DSM 1384</strain>
    </source>
</reference>
<dbReference type="STRING" id="1503.CLPU_11c00470"/>
<protein>
    <submittedName>
        <fullName evidence="2">Adenine deaminase</fullName>
    </submittedName>
</protein>
<dbReference type="Pfam" id="PF13382">
    <property type="entry name" value="Adenine_deam_C"/>
    <property type="match status" value="1"/>
</dbReference>
<evidence type="ECO:0000313" key="3">
    <source>
        <dbReference type="Proteomes" id="UP000037267"/>
    </source>
</evidence>
<dbReference type="AlphaFoldDB" id="A0A0L0W8I2"/>
<sequence>MLFIVILKSLKFIHNKEFNFVKNELFGWRNSLYFLITLFERYKNTGNIRYGLITEDIIDKGAIVTTYAHDHHNLLVIGKTKKEVIKMKIK</sequence>